<reference evidence="14" key="1">
    <citation type="submission" date="2013-11" db="EMBL/GenBank/DDBJ databases">
        <authorList>
            <person name="Wu X.-Y."/>
            <person name="Li Y.-M."/>
            <person name="Zhang H.-B."/>
            <person name="Xue H."/>
            <person name="Yan P."/>
            <person name="Wu X.-B."/>
        </authorList>
    </citation>
    <scope>NUCLEOTIDE SEQUENCE</scope>
</reference>
<accession>A0A067YQW8</accession>
<keyword evidence="7 13" id="KW-1133">Transmembrane helix</keyword>
<dbReference type="CTD" id="4509"/>
<dbReference type="GeneID" id="19908404"/>
<keyword evidence="6 12" id="KW-0375">Hydrogen ion transport</keyword>
<dbReference type="PANTHER" id="PTHR39937">
    <property type="entry name" value="ATP SYNTHASE PROTEIN 8"/>
    <property type="match status" value="1"/>
</dbReference>
<dbReference type="Pfam" id="PF00895">
    <property type="entry name" value="ATP-synt_8"/>
    <property type="match status" value="1"/>
</dbReference>
<keyword evidence="10 13" id="KW-0472">Membrane</keyword>
<keyword evidence="11" id="KW-0066">ATP synthesis</keyword>
<dbReference type="InterPro" id="IPR001421">
    <property type="entry name" value="ATP8_metazoa"/>
</dbReference>
<protein>
    <recommendedName>
        <fullName evidence="12">ATP synthase complex subunit 8</fullName>
    </recommendedName>
</protein>
<evidence type="ECO:0000256" key="7">
    <source>
        <dbReference type="ARBA" id="ARBA00022989"/>
    </source>
</evidence>
<evidence type="ECO:0000256" key="9">
    <source>
        <dbReference type="ARBA" id="ARBA00023128"/>
    </source>
</evidence>
<evidence type="ECO:0000256" key="6">
    <source>
        <dbReference type="ARBA" id="ARBA00022781"/>
    </source>
</evidence>
<evidence type="ECO:0000256" key="13">
    <source>
        <dbReference type="SAM" id="Phobius"/>
    </source>
</evidence>
<keyword evidence="5 12" id="KW-0812">Transmembrane</keyword>
<dbReference type="GO" id="GO:0045259">
    <property type="term" value="C:proton-transporting ATP synthase complex"/>
    <property type="evidence" value="ECO:0007669"/>
    <property type="project" value="UniProtKB-KW"/>
</dbReference>
<sequence>MPQLIPDPWFFIFFSAWMIIILLAPQKILSHKILNEPNSQHSKTSHQTWTWPWL</sequence>
<dbReference type="InterPro" id="IPR050635">
    <property type="entry name" value="ATPase_protein_8"/>
</dbReference>
<dbReference type="EMBL" id="KF798195">
    <property type="protein sequence ID" value="AHG24970.1"/>
    <property type="molecule type" value="Genomic_DNA"/>
</dbReference>
<evidence type="ECO:0000256" key="10">
    <source>
        <dbReference type="ARBA" id="ARBA00023136"/>
    </source>
</evidence>
<keyword evidence="4 12" id="KW-0138">CF(0)</keyword>
<comment type="similarity">
    <text evidence="2 12">Belongs to the ATPase protein 8 family.</text>
</comment>
<evidence type="ECO:0000256" key="5">
    <source>
        <dbReference type="ARBA" id="ARBA00022692"/>
    </source>
</evidence>
<dbReference type="RefSeq" id="YP_009048374.1">
    <property type="nucleotide sequence ID" value="NC_024547.1"/>
</dbReference>
<gene>
    <name evidence="14" type="primary">ATP8</name>
</gene>
<evidence type="ECO:0000256" key="11">
    <source>
        <dbReference type="ARBA" id="ARBA00023310"/>
    </source>
</evidence>
<keyword evidence="3 12" id="KW-0813">Transport</keyword>
<reference evidence="14" key="2">
    <citation type="journal article" date="2014" name="Mitochondrial DNA">
        <title>The complete mitochondrial genome of Microhyla pulchra (Amphidia, Anura, Microhylidae).</title>
        <authorList>
            <person name="Wu X."/>
            <person name="Li Y."/>
            <person name="Zhang H."/>
            <person name="Yan L."/>
            <person name="Wu X.B."/>
        </authorList>
    </citation>
    <scope>NUCLEOTIDE SEQUENCE</scope>
</reference>
<evidence type="ECO:0000256" key="4">
    <source>
        <dbReference type="ARBA" id="ARBA00022547"/>
    </source>
</evidence>
<keyword evidence="9 12" id="KW-0496">Mitochondrion</keyword>
<dbReference type="GO" id="GO:0031966">
    <property type="term" value="C:mitochondrial membrane"/>
    <property type="evidence" value="ECO:0007669"/>
    <property type="project" value="UniProtKB-SubCell"/>
</dbReference>
<evidence type="ECO:0000256" key="3">
    <source>
        <dbReference type="ARBA" id="ARBA00022448"/>
    </source>
</evidence>
<evidence type="ECO:0000313" key="14">
    <source>
        <dbReference type="EMBL" id="AHG24970.1"/>
    </source>
</evidence>
<evidence type="ECO:0000256" key="1">
    <source>
        <dbReference type="ARBA" id="ARBA00004304"/>
    </source>
</evidence>
<keyword evidence="8 12" id="KW-0406">Ion transport</keyword>
<proteinExistence type="inferred from homology"/>
<comment type="subcellular location">
    <subcellularLocation>
        <location evidence="1 12">Mitochondrion membrane</location>
        <topology evidence="1 12">Single-pass membrane protein</topology>
    </subcellularLocation>
</comment>
<evidence type="ECO:0000256" key="8">
    <source>
        <dbReference type="ARBA" id="ARBA00023065"/>
    </source>
</evidence>
<evidence type="ECO:0000256" key="2">
    <source>
        <dbReference type="ARBA" id="ARBA00008892"/>
    </source>
</evidence>
<dbReference type="GO" id="GO:0015986">
    <property type="term" value="P:proton motive force-driven ATP synthesis"/>
    <property type="evidence" value="ECO:0007669"/>
    <property type="project" value="InterPro"/>
</dbReference>
<organism evidence="14">
    <name type="scientific">Microhyla pulchra</name>
    <dbReference type="NCBI Taxonomy" id="143527"/>
    <lineage>
        <taxon>Eukaryota</taxon>
        <taxon>Metazoa</taxon>
        <taxon>Chordata</taxon>
        <taxon>Craniata</taxon>
        <taxon>Vertebrata</taxon>
        <taxon>Euteleostomi</taxon>
        <taxon>Amphibia</taxon>
        <taxon>Batrachia</taxon>
        <taxon>Anura</taxon>
        <taxon>Neobatrachia</taxon>
        <taxon>Microhyloidea</taxon>
        <taxon>Microhylidae</taxon>
        <taxon>Microhylinae</taxon>
        <taxon>Microhyla</taxon>
    </lineage>
</organism>
<geneLocation type="mitochondrion" evidence="14"/>
<evidence type="ECO:0000256" key="12">
    <source>
        <dbReference type="RuleBase" id="RU003661"/>
    </source>
</evidence>
<feature type="transmembrane region" description="Helical" evidence="13">
    <location>
        <begin position="6"/>
        <end position="24"/>
    </location>
</feature>
<dbReference type="GO" id="GO:0015078">
    <property type="term" value="F:proton transmembrane transporter activity"/>
    <property type="evidence" value="ECO:0007669"/>
    <property type="project" value="InterPro"/>
</dbReference>
<dbReference type="PANTHER" id="PTHR39937:SF1">
    <property type="entry name" value="ATP SYNTHASE PROTEIN 8"/>
    <property type="match status" value="1"/>
</dbReference>
<name>A0A067YQW8_9NEOB</name>
<dbReference type="AlphaFoldDB" id="A0A067YQW8"/>